<dbReference type="EMBL" id="ABEU02000009">
    <property type="protein sequence ID" value="PNR48411.1"/>
    <property type="molecule type" value="Genomic_DNA"/>
</dbReference>
<organism evidence="2">
    <name type="scientific">Physcomitrium patens</name>
    <name type="common">Spreading-leaved earth moss</name>
    <name type="synonym">Physcomitrella patens</name>
    <dbReference type="NCBI Taxonomy" id="3218"/>
    <lineage>
        <taxon>Eukaryota</taxon>
        <taxon>Viridiplantae</taxon>
        <taxon>Streptophyta</taxon>
        <taxon>Embryophyta</taxon>
        <taxon>Bryophyta</taxon>
        <taxon>Bryophytina</taxon>
        <taxon>Bryopsida</taxon>
        <taxon>Funariidae</taxon>
        <taxon>Funariales</taxon>
        <taxon>Funariaceae</taxon>
        <taxon>Physcomitrium</taxon>
    </lineage>
</organism>
<evidence type="ECO:0000313" key="2">
    <source>
        <dbReference type="EMBL" id="PNR48411.1"/>
    </source>
</evidence>
<dbReference type="InParanoid" id="A0A2K1K3Q6"/>
<dbReference type="Proteomes" id="UP000006727">
    <property type="component" value="Chromosome 9"/>
</dbReference>
<keyword evidence="1" id="KW-0812">Transmembrane</keyword>
<keyword evidence="4" id="KW-1185">Reference proteome</keyword>
<dbReference type="AlphaFoldDB" id="A0A2K1K3Q6"/>
<reference evidence="2 4" key="2">
    <citation type="journal article" date="2018" name="Plant J.">
        <title>The Physcomitrella patens chromosome-scale assembly reveals moss genome structure and evolution.</title>
        <authorList>
            <person name="Lang D."/>
            <person name="Ullrich K.K."/>
            <person name="Murat F."/>
            <person name="Fuchs J."/>
            <person name="Jenkins J."/>
            <person name="Haas F.B."/>
            <person name="Piednoel M."/>
            <person name="Gundlach H."/>
            <person name="Van Bel M."/>
            <person name="Meyberg R."/>
            <person name="Vives C."/>
            <person name="Morata J."/>
            <person name="Symeonidi A."/>
            <person name="Hiss M."/>
            <person name="Muchero W."/>
            <person name="Kamisugi Y."/>
            <person name="Saleh O."/>
            <person name="Blanc G."/>
            <person name="Decker E.L."/>
            <person name="van Gessel N."/>
            <person name="Grimwood J."/>
            <person name="Hayes R.D."/>
            <person name="Graham S.W."/>
            <person name="Gunter L.E."/>
            <person name="McDaniel S.F."/>
            <person name="Hoernstein S.N.W."/>
            <person name="Larsson A."/>
            <person name="Li F.W."/>
            <person name="Perroud P.F."/>
            <person name="Phillips J."/>
            <person name="Ranjan P."/>
            <person name="Rokshar D.S."/>
            <person name="Rothfels C.J."/>
            <person name="Schneider L."/>
            <person name="Shu S."/>
            <person name="Stevenson D.W."/>
            <person name="Thummler F."/>
            <person name="Tillich M."/>
            <person name="Villarreal Aguilar J.C."/>
            <person name="Widiez T."/>
            <person name="Wong G.K."/>
            <person name="Wymore A."/>
            <person name="Zhang Y."/>
            <person name="Zimmer A.D."/>
            <person name="Quatrano R.S."/>
            <person name="Mayer K.F.X."/>
            <person name="Goodstein D."/>
            <person name="Casacuberta J.M."/>
            <person name="Vandepoele K."/>
            <person name="Reski R."/>
            <person name="Cuming A.C."/>
            <person name="Tuskan G.A."/>
            <person name="Maumus F."/>
            <person name="Salse J."/>
            <person name="Schmutz J."/>
            <person name="Rensing S.A."/>
        </authorList>
    </citation>
    <scope>NUCLEOTIDE SEQUENCE [LARGE SCALE GENOMIC DNA]</scope>
    <source>
        <strain evidence="3 4">cv. Gransden 2004</strain>
    </source>
</reference>
<feature type="transmembrane region" description="Helical" evidence="1">
    <location>
        <begin position="91"/>
        <end position="108"/>
    </location>
</feature>
<protein>
    <submittedName>
        <fullName evidence="2 3">Uncharacterized protein</fullName>
    </submittedName>
</protein>
<dbReference type="Gramene" id="Pp3c9_18690V3.1">
    <property type="protein sequence ID" value="PAC:32912269.CDS.1"/>
    <property type="gene ID" value="Pp3c9_18690"/>
</dbReference>
<dbReference type="EnsemblPlants" id="Pp3c9_18690V3.1">
    <property type="protein sequence ID" value="PAC:32912269.CDS.1"/>
    <property type="gene ID" value="Pp3c9_18690"/>
</dbReference>
<proteinExistence type="predicted"/>
<dbReference type="PaxDb" id="3218-PP1S89_160V6.1"/>
<keyword evidence="1" id="KW-1133">Transmembrane helix</keyword>
<gene>
    <name evidence="2" type="ORF">PHYPA_012887</name>
</gene>
<evidence type="ECO:0000256" key="1">
    <source>
        <dbReference type="SAM" id="Phobius"/>
    </source>
</evidence>
<name>A0A2K1K3Q6_PHYPA</name>
<accession>A0A2K1K3Q6</accession>
<evidence type="ECO:0000313" key="3">
    <source>
        <dbReference type="EnsemblPlants" id="PAC:32912269.CDS.1"/>
    </source>
</evidence>
<evidence type="ECO:0000313" key="4">
    <source>
        <dbReference type="Proteomes" id="UP000006727"/>
    </source>
</evidence>
<sequence length="149" mass="17700">MLHQFWECNSAARAVGWDIHLLHFITLKVGQRTNRGQGGSGNTFNVAHGEDRQQLQDMQGGNNQEIRLTQFTPSWIHCVFAFRTPKRFKKASRLWLLIRGIIMWVIWIERNDDAFNGVFWPKEQVFHLIWLQLVDWQEHLVQNTRKYKA</sequence>
<keyword evidence="1" id="KW-0472">Membrane</keyword>
<reference evidence="3" key="3">
    <citation type="submission" date="2020-12" db="UniProtKB">
        <authorList>
            <consortium name="EnsemblPlants"/>
        </authorList>
    </citation>
    <scope>IDENTIFICATION</scope>
</reference>
<reference evidence="2 4" key="1">
    <citation type="journal article" date="2008" name="Science">
        <title>The Physcomitrella genome reveals evolutionary insights into the conquest of land by plants.</title>
        <authorList>
            <person name="Rensing S."/>
            <person name="Lang D."/>
            <person name="Zimmer A."/>
            <person name="Terry A."/>
            <person name="Salamov A."/>
            <person name="Shapiro H."/>
            <person name="Nishiyama T."/>
            <person name="Perroud P.-F."/>
            <person name="Lindquist E."/>
            <person name="Kamisugi Y."/>
            <person name="Tanahashi T."/>
            <person name="Sakakibara K."/>
            <person name="Fujita T."/>
            <person name="Oishi K."/>
            <person name="Shin-I T."/>
            <person name="Kuroki Y."/>
            <person name="Toyoda A."/>
            <person name="Suzuki Y."/>
            <person name="Hashimoto A."/>
            <person name="Yamaguchi K."/>
            <person name="Sugano A."/>
            <person name="Kohara Y."/>
            <person name="Fujiyama A."/>
            <person name="Anterola A."/>
            <person name="Aoki S."/>
            <person name="Ashton N."/>
            <person name="Barbazuk W.B."/>
            <person name="Barker E."/>
            <person name="Bennetzen J."/>
            <person name="Bezanilla M."/>
            <person name="Blankenship R."/>
            <person name="Cho S.H."/>
            <person name="Dutcher S."/>
            <person name="Estelle M."/>
            <person name="Fawcett J.A."/>
            <person name="Gundlach H."/>
            <person name="Hanada K."/>
            <person name="Heyl A."/>
            <person name="Hicks K.A."/>
            <person name="Hugh J."/>
            <person name="Lohr M."/>
            <person name="Mayer K."/>
            <person name="Melkozernov A."/>
            <person name="Murata T."/>
            <person name="Nelson D."/>
            <person name="Pils B."/>
            <person name="Prigge M."/>
            <person name="Reiss B."/>
            <person name="Renner T."/>
            <person name="Rombauts S."/>
            <person name="Rushton P."/>
            <person name="Sanderfoot A."/>
            <person name="Schween G."/>
            <person name="Shiu S.-H."/>
            <person name="Stueber K."/>
            <person name="Theodoulou F.L."/>
            <person name="Tu H."/>
            <person name="Van de Peer Y."/>
            <person name="Verrier P.J."/>
            <person name="Waters E."/>
            <person name="Wood A."/>
            <person name="Yang L."/>
            <person name="Cove D."/>
            <person name="Cuming A."/>
            <person name="Hasebe M."/>
            <person name="Lucas S."/>
            <person name="Mishler D.B."/>
            <person name="Reski R."/>
            <person name="Grigoriev I."/>
            <person name="Quatrano R.S."/>
            <person name="Boore J.L."/>
        </authorList>
    </citation>
    <scope>NUCLEOTIDE SEQUENCE [LARGE SCALE GENOMIC DNA]</scope>
    <source>
        <strain evidence="3 4">cv. Gransden 2004</strain>
    </source>
</reference>